<feature type="domain" description="Putative glutamine amidotransferase" evidence="1">
    <location>
        <begin position="5"/>
        <end position="250"/>
    </location>
</feature>
<dbReference type="Gene3D" id="3.40.50.880">
    <property type="match status" value="1"/>
</dbReference>
<dbReference type="InterPro" id="IPR010768">
    <property type="entry name" value="GATase1-like"/>
</dbReference>
<dbReference type="InterPro" id="IPR029062">
    <property type="entry name" value="Class_I_gatase-like"/>
</dbReference>
<evidence type="ECO:0000313" key="2">
    <source>
        <dbReference type="EMBL" id="MPL70803.1"/>
    </source>
</evidence>
<dbReference type="AlphaFoldDB" id="A0A644TUZ8"/>
<dbReference type="PANTHER" id="PTHR37947">
    <property type="entry name" value="BLL2462 PROTEIN"/>
    <property type="match status" value="1"/>
</dbReference>
<comment type="caution">
    <text evidence="2">The sequence shown here is derived from an EMBL/GenBank/DDBJ whole genome shotgun (WGS) entry which is preliminary data.</text>
</comment>
<dbReference type="SUPFAM" id="SSF52317">
    <property type="entry name" value="Class I glutamine amidotransferase-like"/>
    <property type="match status" value="1"/>
</dbReference>
<accession>A0A644TUZ8</accession>
<gene>
    <name evidence="2" type="ORF">SDC9_16565</name>
</gene>
<organism evidence="2">
    <name type="scientific">bioreactor metagenome</name>
    <dbReference type="NCBI Taxonomy" id="1076179"/>
    <lineage>
        <taxon>unclassified sequences</taxon>
        <taxon>metagenomes</taxon>
        <taxon>ecological metagenomes</taxon>
    </lineage>
</organism>
<evidence type="ECO:0000259" key="1">
    <source>
        <dbReference type="Pfam" id="PF07090"/>
    </source>
</evidence>
<reference evidence="2" key="1">
    <citation type="submission" date="2019-08" db="EMBL/GenBank/DDBJ databases">
        <authorList>
            <person name="Kucharzyk K."/>
            <person name="Murdoch R.W."/>
            <person name="Higgins S."/>
            <person name="Loffler F."/>
        </authorList>
    </citation>
    <scope>NUCLEOTIDE SEQUENCE</scope>
</reference>
<sequence length="256" mass="28551">MKINVLYVGDTQVNVSTSIKGIDSWTFTYYSDSAHYLRDALNAAPDINLVHIRSSESIRDMPSTVEEFKKYDCVILSDLGFNSVNLQPGNTQPFKVPMGPDRIQGLHDYVVQGGGFMMIGGWLSFSGIQGKGLWGGTKIEEIMPVTCEPRGVDDRMEITQGFKLDFNDPDHPIVKGLPWNESYLLLGYNKTHLRSDSYLIASYNGEPQIATRKVGKGRSIIFASDVGPHWAGSLLEWSGYAEFWQRMSRWAAGSLA</sequence>
<dbReference type="EMBL" id="VSSQ01000055">
    <property type="protein sequence ID" value="MPL70803.1"/>
    <property type="molecule type" value="Genomic_DNA"/>
</dbReference>
<dbReference type="Pfam" id="PF07090">
    <property type="entry name" value="GATase1_like"/>
    <property type="match status" value="1"/>
</dbReference>
<dbReference type="PANTHER" id="PTHR37947:SF1">
    <property type="entry name" value="BLL2462 PROTEIN"/>
    <property type="match status" value="1"/>
</dbReference>
<proteinExistence type="predicted"/>
<name>A0A644TUZ8_9ZZZZ</name>
<protein>
    <recommendedName>
        <fullName evidence="1">Putative glutamine amidotransferase domain-containing protein</fullName>
    </recommendedName>
</protein>